<proteinExistence type="predicted"/>
<dbReference type="RefSeq" id="WP_203787180.1">
    <property type="nucleotide sequence ID" value="NZ_BOMV01000078.1"/>
</dbReference>
<keyword evidence="1" id="KW-1133">Transmembrane helix</keyword>
<accession>A0A919KAZ8</accession>
<feature type="transmembrane region" description="Helical" evidence="1">
    <location>
        <begin position="339"/>
        <end position="358"/>
    </location>
</feature>
<keyword evidence="4" id="KW-1185">Reference proteome</keyword>
<dbReference type="InterPro" id="IPR035897">
    <property type="entry name" value="Toll_tir_struct_dom_sf"/>
</dbReference>
<comment type="caution">
    <text evidence="3">The sequence shown here is derived from an EMBL/GenBank/DDBJ whole genome shotgun (WGS) entry which is preliminary data.</text>
</comment>
<evidence type="ECO:0000256" key="1">
    <source>
        <dbReference type="SAM" id="Phobius"/>
    </source>
</evidence>
<sequence length="417" mass="45031">MRKSVLAGLVFALLALCGAVLTLRIWVQAGEMRDLRDRHLAAAELLAGQAAGLDATGQSEAAATLLTESRRRGTSAARIDADLTEAGYSGGGTAAGMLLFGSLAAWLLLRQRRLYHDVAPDEPQPALLPAEPAASTIFLSYARADRDAVLKVHAALAARGRDIWVDWTGIPPTADWMDEIVRAVERCDAMLFALSPHSLRSTVCRQELDHALAAGKRVLPVLLADVDDESIPDALRPINWVMCRTGEEREAAVDAVIRAVDLDLDWVQLHTRLLVRAREWQSADHDPGYLIAGTDLRRARAAVLSAAARTPPLLPLHHQFVNAAERHAAAQGRRQQRGVYLASLAFGILFPAVVYSVAFDDISESGLVRLAPVWILALVFGLTGITARRATWRRPLLGVLAGAGVLVAFFGGIFPAL</sequence>
<gene>
    <name evidence="3" type="ORF">Ari01nite_74210</name>
</gene>
<keyword evidence="1" id="KW-0812">Transmembrane</keyword>
<evidence type="ECO:0000259" key="2">
    <source>
        <dbReference type="PROSITE" id="PS50104"/>
    </source>
</evidence>
<protein>
    <recommendedName>
        <fullName evidence="2">TIR domain-containing protein</fullName>
    </recommendedName>
</protein>
<name>A0A919KAZ8_9ACTN</name>
<evidence type="ECO:0000313" key="4">
    <source>
        <dbReference type="Proteomes" id="UP000636960"/>
    </source>
</evidence>
<feature type="transmembrane region" description="Helical" evidence="1">
    <location>
        <begin position="370"/>
        <end position="387"/>
    </location>
</feature>
<dbReference type="AlphaFoldDB" id="A0A919KAZ8"/>
<organism evidence="3 4">
    <name type="scientific">Paractinoplanes rishiriensis</name>
    <dbReference type="NCBI Taxonomy" id="1050105"/>
    <lineage>
        <taxon>Bacteria</taxon>
        <taxon>Bacillati</taxon>
        <taxon>Actinomycetota</taxon>
        <taxon>Actinomycetes</taxon>
        <taxon>Micromonosporales</taxon>
        <taxon>Micromonosporaceae</taxon>
        <taxon>Paractinoplanes</taxon>
    </lineage>
</organism>
<feature type="transmembrane region" description="Helical" evidence="1">
    <location>
        <begin position="88"/>
        <end position="109"/>
    </location>
</feature>
<dbReference type="InterPro" id="IPR000157">
    <property type="entry name" value="TIR_dom"/>
</dbReference>
<evidence type="ECO:0000313" key="3">
    <source>
        <dbReference type="EMBL" id="GIE99956.1"/>
    </source>
</evidence>
<reference evidence="3" key="1">
    <citation type="submission" date="2021-01" db="EMBL/GenBank/DDBJ databases">
        <title>Whole genome shotgun sequence of Actinoplanes rishiriensis NBRC 108556.</title>
        <authorList>
            <person name="Komaki H."/>
            <person name="Tamura T."/>
        </authorList>
    </citation>
    <scope>NUCLEOTIDE SEQUENCE</scope>
    <source>
        <strain evidence="3">NBRC 108556</strain>
    </source>
</reference>
<dbReference type="EMBL" id="BOMV01000078">
    <property type="protein sequence ID" value="GIE99956.1"/>
    <property type="molecule type" value="Genomic_DNA"/>
</dbReference>
<dbReference type="Proteomes" id="UP000636960">
    <property type="component" value="Unassembled WGS sequence"/>
</dbReference>
<dbReference type="SUPFAM" id="SSF52200">
    <property type="entry name" value="Toll/Interleukin receptor TIR domain"/>
    <property type="match status" value="1"/>
</dbReference>
<feature type="domain" description="TIR" evidence="2">
    <location>
        <begin position="133"/>
        <end position="264"/>
    </location>
</feature>
<dbReference type="SMART" id="SM00255">
    <property type="entry name" value="TIR"/>
    <property type="match status" value="1"/>
</dbReference>
<keyword evidence="1" id="KW-0472">Membrane</keyword>
<dbReference type="PROSITE" id="PS50104">
    <property type="entry name" value="TIR"/>
    <property type="match status" value="1"/>
</dbReference>
<dbReference type="Gene3D" id="3.40.50.10140">
    <property type="entry name" value="Toll/interleukin-1 receptor homology (TIR) domain"/>
    <property type="match status" value="1"/>
</dbReference>
<feature type="transmembrane region" description="Helical" evidence="1">
    <location>
        <begin position="396"/>
        <end position="416"/>
    </location>
</feature>
<dbReference type="Pfam" id="PF13676">
    <property type="entry name" value="TIR_2"/>
    <property type="match status" value="1"/>
</dbReference>
<dbReference type="GO" id="GO:0007165">
    <property type="term" value="P:signal transduction"/>
    <property type="evidence" value="ECO:0007669"/>
    <property type="project" value="InterPro"/>
</dbReference>